<name>A0AA39WM41_9PEZI</name>
<evidence type="ECO:0000313" key="2">
    <source>
        <dbReference type="Proteomes" id="UP001174934"/>
    </source>
</evidence>
<evidence type="ECO:0000313" key="1">
    <source>
        <dbReference type="EMBL" id="KAK0617927.1"/>
    </source>
</evidence>
<reference evidence="1" key="1">
    <citation type="submission" date="2023-06" db="EMBL/GenBank/DDBJ databases">
        <title>Genome-scale phylogeny and comparative genomics of the fungal order Sordariales.</title>
        <authorList>
            <consortium name="Lawrence Berkeley National Laboratory"/>
            <person name="Hensen N."/>
            <person name="Bonometti L."/>
            <person name="Westerberg I."/>
            <person name="Brannstrom I.O."/>
            <person name="Guillou S."/>
            <person name="Cros-Aarteil S."/>
            <person name="Calhoun S."/>
            <person name="Haridas S."/>
            <person name="Kuo A."/>
            <person name="Mondo S."/>
            <person name="Pangilinan J."/>
            <person name="Riley R."/>
            <person name="LaButti K."/>
            <person name="Andreopoulos B."/>
            <person name="Lipzen A."/>
            <person name="Chen C."/>
            <person name="Yanf M."/>
            <person name="Daum C."/>
            <person name="Ng V."/>
            <person name="Clum A."/>
            <person name="Steindorff A."/>
            <person name="Ohm R."/>
            <person name="Martin F."/>
            <person name="Silar P."/>
            <person name="Natvig D."/>
            <person name="Lalanne C."/>
            <person name="Gautier V."/>
            <person name="Ament-velasquez S.L."/>
            <person name="Kruys A."/>
            <person name="Hutchinson M.I."/>
            <person name="Powell A.J."/>
            <person name="Barry K."/>
            <person name="Miller A.N."/>
            <person name="Grigoriev I.V."/>
            <person name="Debuchy R."/>
            <person name="Gladieux P."/>
            <person name="Thoren M.H."/>
            <person name="Johannesson H."/>
        </authorList>
    </citation>
    <scope>NUCLEOTIDE SEQUENCE</scope>
    <source>
        <strain evidence="1">SMH3391-2</strain>
    </source>
</reference>
<dbReference type="AlphaFoldDB" id="A0AA39WM41"/>
<gene>
    <name evidence="1" type="ORF">B0T17DRAFT_316432</name>
</gene>
<protein>
    <submittedName>
        <fullName evidence="1">Uncharacterized protein</fullName>
    </submittedName>
</protein>
<dbReference type="Proteomes" id="UP001174934">
    <property type="component" value="Unassembled WGS sequence"/>
</dbReference>
<dbReference type="EMBL" id="JAULSR010000005">
    <property type="protein sequence ID" value="KAK0617927.1"/>
    <property type="molecule type" value="Genomic_DNA"/>
</dbReference>
<organism evidence="1 2">
    <name type="scientific">Bombardia bombarda</name>
    <dbReference type="NCBI Taxonomy" id="252184"/>
    <lineage>
        <taxon>Eukaryota</taxon>
        <taxon>Fungi</taxon>
        <taxon>Dikarya</taxon>
        <taxon>Ascomycota</taxon>
        <taxon>Pezizomycotina</taxon>
        <taxon>Sordariomycetes</taxon>
        <taxon>Sordariomycetidae</taxon>
        <taxon>Sordariales</taxon>
        <taxon>Lasiosphaeriaceae</taxon>
        <taxon>Bombardia</taxon>
    </lineage>
</organism>
<proteinExistence type="predicted"/>
<comment type="caution">
    <text evidence="1">The sequence shown here is derived from an EMBL/GenBank/DDBJ whole genome shotgun (WGS) entry which is preliminary data.</text>
</comment>
<accession>A0AA39WM41</accession>
<keyword evidence="2" id="KW-1185">Reference proteome</keyword>
<sequence>MRLKKAPGTPLWTLLSNASAADNGRHRSRLIDPIPSRPSSLLRAGWPEYFRPSCRPTSRTFSGRGRPQDGIPWLVSWPFPCMGDAVPTFLPVSYYSSRHGAGRSPTAATETARQRRTLARFRQCCPEETIMEAGPEVVCREHRGFSSPLTNPKVRLTSNHRRGGQVRIAEDRTGQLHRPISFRTAGRFAHHEQHRVGSVGMARAERLLFLAGRLGGEGARRAGRERFAN</sequence>